<evidence type="ECO:0008006" key="3">
    <source>
        <dbReference type="Google" id="ProtNLM"/>
    </source>
</evidence>
<proteinExistence type="predicted"/>
<gene>
    <name evidence="1" type="ORF">SAMN05660209_00757</name>
</gene>
<protein>
    <recommendedName>
        <fullName evidence="3">Nucleotidyl transferase AbiEii toxin, Type IV TA system</fullName>
    </recommendedName>
</protein>
<accession>A0A1H3CV02</accession>
<reference evidence="2" key="1">
    <citation type="submission" date="2016-10" db="EMBL/GenBank/DDBJ databases">
        <authorList>
            <person name="Varghese N."/>
            <person name="Submissions S."/>
        </authorList>
    </citation>
    <scope>NUCLEOTIDE SEQUENCE [LARGE SCALE GENOMIC DNA]</scope>
    <source>
        <strain evidence="2">DSM 45422</strain>
    </source>
</reference>
<dbReference type="AlphaFoldDB" id="A0A1H3CV02"/>
<dbReference type="Proteomes" id="UP000198921">
    <property type="component" value="Unassembled WGS sequence"/>
</dbReference>
<dbReference type="RefSeq" id="WP_091151626.1">
    <property type="nucleotide sequence ID" value="NZ_FNOT01000002.1"/>
</dbReference>
<evidence type="ECO:0000313" key="2">
    <source>
        <dbReference type="Proteomes" id="UP000198921"/>
    </source>
</evidence>
<sequence length="256" mass="27435">MADVLRPPTPVGGWGRPWPDVAELAAVVPHEAWTLIGGLMVQLHAVAAGLPVVRPTNDVDVLLHVETGRGRAPQLATALEGLGYRLRPSIDPRAGTAHRFVRDGATVDLVTSGPDRSVVDMVAADHAPPQRLERFRGYDLVQVTGGTQARRRTVLAELEVTGTARTTISVPDAFGALILKAAAHKADTRDRDRHLTDAAVLLACVDPFEDHPPSGSDRSRLLHLRTHLADPTAPAWLLLPEAARRNGQAALDLLCA</sequence>
<dbReference type="EMBL" id="FNOT01000002">
    <property type="protein sequence ID" value="SDX57967.1"/>
    <property type="molecule type" value="Genomic_DNA"/>
</dbReference>
<name>A0A1H3CV02_9ACTN</name>
<dbReference type="STRING" id="1137993.SAMN05660209_00757"/>
<dbReference type="OrthoDB" id="5175769at2"/>
<evidence type="ECO:0000313" key="1">
    <source>
        <dbReference type="EMBL" id="SDX57967.1"/>
    </source>
</evidence>
<keyword evidence="2" id="KW-1185">Reference proteome</keyword>
<organism evidence="1 2">
    <name type="scientific">Geodermatophilus africanus</name>
    <dbReference type="NCBI Taxonomy" id="1137993"/>
    <lineage>
        <taxon>Bacteria</taxon>
        <taxon>Bacillati</taxon>
        <taxon>Actinomycetota</taxon>
        <taxon>Actinomycetes</taxon>
        <taxon>Geodermatophilales</taxon>
        <taxon>Geodermatophilaceae</taxon>
        <taxon>Geodermatophilus</taxon>
    </lineage>
</organism>